<reference evidence="1" key="1">
    <citation type="submission" date="2019-09" db="EMBL/GenBank/DDBJ databases">
        <title>Draft genome information of white flower Hibiscus syriacus.</title>
        <authorList>
            <person name="Kim Y.-M."/>
        </authorList>
    </citation>
    <scope>NUCLEOTIDE SEQUENCE [LARGE SCALE GENOMIC DNA]</scope>
    <source>
        <strain evidence="1">YM2019G1</strain>
    </source>
</reference>
<dbReference type="PROSITE" id="PS51257">
    <property type="entry name" value="PROKAR_LIPOPROTEIN"/>
    <property type="match status" value="1"/>
</dbReference>
<dbReference type="EMBL" id="VEPZ02000060">
    <property type="protein sequence ID" value="KAE8734864.1"/>
    <property type="molecule type" value="Genomic_DNA"/>
</dbReference>
<dbReference type="Proteomes" id="UP000436088">
    <property type="component" value="Unassembled WGS sequence"/>
</dbReference>
<gene>
    <name evidence="1" type="ORF">F3Y22_tig00000715pilonHSYRG00416</name>
</gene>
<evidence type="ECO:0008006" key="3">
    <source>
        <dbReference type="Google" id="ProtNLM"/>
    </source>
</evidence>
<evidence type="ECO:0000313" key="2">
    <source>
        <dbReference type="Proteomes" id="UP000436088"/>
    </source>
</evidence>
<comment type="caution">
    <text evidence="1">The sequence shown here is derived from an EMBL/GenBank/DDBJ whole genome shotgun (WGS) entry which is preliminary data.</text>
</comment>
<evidence type="ECO:0000313" key="1">
    <source>
        <dbReference type="EMBL" id="KAE8734864.1"/>
    </source>
</evidence>
<dbReference type="Gene3D" id="3.90.1150.10">
    <property type="entry name" value="Aspartate Aminotransferase, domain 1"/>
    <property type="match status" value="1"/>
</dbReference>
<keyword evidence="2" id="KW-1185">Reference proteome</keyword>
<accession>A0A6A3D2M3</accession>
<protein>
    <recommendedName>
        <fullName evidence="3">Aminotransferase class V domain-containing protein</fullName>
    </recommendedName>
</protein>
<dbReference type="AlphaFoldDB" id="A0A6A3D2M3"/>
<sequence length="120" mass="13384">MKMEQCLHSSWQLCSEVGKIGILIWNSVTGCFCNPGSCAKYLGLSNSDLLSNVEAGHVSWDDNDVINGKPTGAVRVSIGYMSTYEDAKKLVDFMRRSFVSIPSEFEKGYLFRSKSIPYQN</sequence>
<dbReference type="InterPro" id="IPR015422">
    <property type="entry name" value="PyrdxlP-dep_Trfase_small"/>
</dbReference>
<name>A0A6A3D2M3_HIBSY</name>
<proteinExistence type="predicted"/>
<organism evidence="1 2">
    <name type="scientific">Hibiscus syriacus</name>
    <name type="common">Rose of Sharon</name>
    <dbReference type="NCBI Taxonomy" id="106335"/>
    <lineage>
        <taxon>Eukaryota</taxon>
        <taxon>Viridiplantae</taxon>
        <taxon>Streptophyta</taxon>
        <taxon>Embryophyta</taxon>
        <taxon>Tracheophyta</taxon>
        <taxon>Spermatophyta</taxon>
        <taxon>Magnoliopsida</taxon>
        <taxon>eudicotyledons</taxon>
        <taxon>Gunneridae</taxon>
        <taxon>Pentapetalae</taxon>
        <taxon>rosids</taxon>
        <taxon>malvids</taxon>
        <taxon>Malvales</taxon>
        <taxon>Malvaceae</taxon>
        <taxon>Malvoideae</taxon>
        <taxon>Hibiscus</taxon>
    </lineage>
</organism>